<evidence type="ECO:0000313" key="8">
    <source>
        <dbReference type="EMBL" id="AUB81699.1"/>
    </source>
</evidence>
<comment type="catalytic activity">
    <reaction evidence="1 6">
        <text>7,8-dihydroneopterin = 6-hydroxymethyl-7,8-dihydropterin + glycolaldehyde</text>
        <dbReference type="Rhea" id="RHEA:10540"/>
        <dbReference type="ChEBI" id="CHEBI:17001"/>
        <dbReference type="ChEBI" id="CHEBI:17071"/>
        <dbReference type="ChEBI" id="CHEBI:44841"/>
        <dbReference type="EC" id="4.1.2.25"/>
    </reaction>
</comment>
<dbReference type="InterPro" id="IPR043133">
    <property type="entry name" value="GTP-CH-I_C/QueF"/>
</dbReference>
<dbReference type="NCBIfam" id="TIGR00525">
    <property type="entry name" value="folB"/>
    <property type="match status" value="1"/>
</dbReference>
<dbReference type="AlphaFoldDB" id="A0A2K8U8G5"/>
<dbReference type="RefSeq" id="WP_100919457.1">
    <property type="nucleotide sequence ID" value="NZ_CP020370.1"/>
</dbReference>
<dbReference type="NCBIfam" id="TIGR00526">
    <property type="entry name" value="folB_dom"/>
    <property type="match status" value="1"/>
</dbReference>
<keyword evidence="4 6" id="KW-0289">Folate biosynthesis</keyword>
<organism evidence="8 9">
    <name type="scientific">Candidatus Thiodictyon syntrophicum</name>
    <dbReference type="NCBI Taxonomy" id="1166950"/>
    <lineage>
        <taxon>Bacteria</taxon>
        <taxon>Pseudomonadati</taxon>
        <taxon>Pseudomonadota</taxon>
        <taxon>Gammaproteobacteria</taxon>
        <taxon>Chromatiales</taxon>
        <taxon>Chromatiaceae</taxon>
        <taxon>Thiodictyon</taxon>
    </lineage>
</organism>
<evidence type="ECO:0000256" key="1">
    <source>
        <dbReference type="ARBA" id="ARBA00001353"/>
    </source>
</evidence>
<dbReference type="GO" id="GO:0046656">
    <property type="term" value="P:folic acid biosynthetic process"/>
    <property type="evidence" value="ECO:0007669"/>
    <property type="project" value="UniProtKB-UniRule"/>
</dbReference>
<dbReference type="SMART" id="SM00905">
    <property type="entry name" value="FolB"/>
    <property type="match status" value="1"/>
</dbReference>
<evidence type="ECO:0000256" key="5">
    <source>
        <dbReference type="ARBA" id="ARBA00023239"/>
    </source>
</evidence>
<dbReference type="Pfam" id="PF02152">
    <property type="entry name" value="FolB"/>
    <property type="match status" value="1"/>
</dbReference>
<dbReference type="GO" id="GO:0005737">
    <property type="term" value="C:cytoplasm"/>
    <property type="evidence" value="ECO:0007669"/>
    <property type="project" value="TreeGrafter"/>
</dbReference>
<dbReference type="PANTHER" id="PTHR42844:SF1">
    <property type="entry name" value="DIHYDRONEOPTERIN ALDOLASE 1-RELATED"/>
    <property type="match status" value="1"/>
</dbReference>
<comment type="similarity">
    <text evidence="3 6">Belongs to the DHNA family.</text>
</comment>
<dbReference type="KEGG" id="tsy:THSYN_12485"/>
<proteinExistence type="inferred from homology"/>
<dbReference type="EMBL" id="CP020370">
    <property type="protein sequence ID" value="AUB81699.1"/>
    <property type="molecule type" value="Genomic_DNA"/>
</dbReference>
<keyword evidence="5 6" id="KW-0456">Lyase</keyword>
<dbReference type="PANTHER" id="PTHR42844">
    <property type="entry name" value="DIHYDRONEOPTERIN ALDOLASE 1-RELATED"/>
    <property type="match status" value="1"/>
</dbReference>
<evidence type="ECO:0000256" key="3">
    <source>
        <dbReference type="ARBA" id="ARBA00005708"/>
    </source>
</evidence>
<protein>
    <recommendedName>
        <fullName evidence="6">7,8-dihydroneopterin aldolase</fullName>
        <ecNumber evidence="6">4.1.2.25</ecNumber>
    </recommendedName>
</protein>
<accession>A0A2K8U8G5</accession>
<dbReference type="EC" id="4.1.2.25" evidence="6"/>
<dbReference type="Gene3D" id="3.30.1130.10">
    <property type="match status" value="1"/>
</dbReference>
<sequence length="119" mass="13087">MIGTAGVRQLQVDCIVGIYPHERAAEQPVLLDIEIDYDFAAAAASDNIGDAADYDLLVSSVTQLIKERQFQLIETMAEEAAALLLSRIAAAQTVRLEIRKPAAVPTAQYSFVRLERRRA</sequence>
<dbReference type="SUPFAM" id="SSF55620">
    <property type="entry name" value="Tetrahydrobiopterin biosynthesis enzymes-like"/>
    <property type="match status" value="1"/>
</dbReference>
<comment type="pathway">
    <text evidence="2 6">Cofactor biosynthesis; tetrahydrofolate biosynthesis; 2-amino-4-hydroxy-6-hydroxymethyl-7,8-dihydropteridine diphosphate from 7,8-dihydroneopterin triphosphate: step 3/4.</text>
</comment>
<reference evidence="8 9" key="1">
    <citation type="submission" date="2017-03" db="EMBL/GenBank/DDBJ databases">
        <title>Complete genome sequence of Candidatus 'Thiodictyon syntrophicum' sp. nov. strain Cad16T, a photolithoautotroph purple sulfur bacterium isolated from an alpine meromictic lake.</title>
        <authorList>
            <person name="Luedin S.M."/>
            <person name="Pothier J.F."/>
            <person name="Danza F."/>
            <person name="Storelli N."/>
            <person name="Wittwer M."/>
            <person name="Tonolla M."/>
        </authorList>
    </citation>
    <scope>NUCLEOTIDE SEQUENCE [LARGE SCALE GENOMIC DNA]</scope>
    <source>
        <strain evidence="8 9">Cad16T</strain>
    </source>
</reference>
<evidence type="ECO:0000256" key="2">
    <source>
        <dbReference type="ARBA" id="ARBA00005013"/>
    </source>
</evidence>
<feature type="domain" description="Dihydroneopterin aldolase/epimerase" evidence="7">
    <location>
        <begin position="5"/>
        <end position="118"/>
    </location>
</feature>
<comment type="function">
    <text evidence="6">Catalyzes the conversion of 7,8-dihydroneopterin to 6-hydroxymethyl-7,8-dihydropterin.</text>
</comment>
<keyword evidence="9" id="KW-1185">Reference proteome</keyword>
<evidence type="ECO:0000259" key="7">
    <source>
        <dbReference type="SMART" id="SM00905"/>
    </source>
</evidence>
<dbReference type="GO" id="GO:0046654">
    <property type="term" value="P:tetrahydrofolate biosynthetic process"/>
    <property type="evidence" value="ECO:0007669"/>
    <property type="project" value="UniProtKB-UniRule"/>
</dbReference>
<dbReference type="InterPro" id="IPR006156">
    <property type="entry name" value="Dihydroneopterin_aldolase"/>
</dbReference>
<dbReference type="InterPro" id="IPR006157">
    <property type="entry name" value="FolB_dom"/>
</dbReference>
<dbReference type="UniPathway" id="UPA00077">
    <property type="reaction ID" value="UER00154"/>
</dbReference>
<evidence type="ECO:0000256" key="4">
    <source>
        <dbReference type="ARBA" id="ARBA00022909"/>
    </source>
</evidence>
<gene>
    <name evidence="8" type="ORF">THSYN_12485</name>
</gene>
<dbReference type="GO" id="GO:0004150">
    <property type="term" value="F:dihydroneopterin aldolase activity"/>
    <property type="evidence" value="ECO:0007669"/>
    <property type="project" value="UniProtKB-UniRule"/>
</dbReference>
<dbReference type="Proteomes" id="UP000232638">
    <property type="component" value="Chromosome"/>
</dbReference>
<name>A0A2K8U8G5_9GAMM</name>
<evidence type="ECO:0000256" key="6">
    <source>
        <dbReference type="RuleBase" id="RU362079"/>
    </source>
</evidence>
<dbReference type="OrthoDB" id="9810587at2"/>
<evidence type="ECO:0000313" key="9">
    <source>
        <dbReference type="Proteomes" id="UP000232638"/>
    </source>
</evidence>